<protein>
    <recommendedName>
        <fullName evidence="3">Glutathione S-transferase</fullName>
        <ecNumber evidence="3">2.5.1.18</ecNumber>
    </recommendedName>
</protein>
<evidence type="ECO:0000313" key="6">
    <source>
        <dbReference type="Proteomes" id="UP001652623"/>
    </source>
</evidence>
<dbReference type="PROSITE" id="PS50405">
    <property type="entry name" value="GST_CTER"/>
    <property type="match status" value="1"/>
</dbReference>
<dbReference type="InterPro" id="IPR004045">
    <property type="entry name" value="Glutathione_S-Trfase_N"/>
</dbReference>
<dbReference type="InterPro" id="IPR045074">
    <property type="entry name" value="GST_C_Tau"/>
</dbReference>
<evidence type="ECO:0000256" key="3">
    <source>
        <dbReference type="RuleBase" id="RU369102"/>
    </source>
</evidence>
<evidence type="ECO:0000313" key="7">
    <source>
        <dbReference type="RefSeq" id="XP_060672045.1"/>
    </source>
</evidence>
<sequence length="241" mass="27788">MIIKHFHKLNHISQILLSEMSGLKLHGAWASPFAFRVKWALKLKGIPFEYIEEDLYNKSKMLLHYNPIHKKVPVLVHGGKPICESMLIIEYIEETWPQNPLLPNDPYEKALARFWVKFADDKGPAVFKVYKSRGEELEKAKQESLEMLRTVEKHGLGDKKFFGGEKIGIVDIAFGWMVQWLGAIEEVGGVKLLESDEFPRLHAWINNFKEVHVIKENLPDHHDLVAQLKVLREMLLGQSSS</sequence>
<proteinExistence type="inferred from homology"/>
<reference evidence="7" key="1">
    <citation type="submission" date="2025-08" db="UniProtKB">
        <authorList>
            <consortium name="RefSeq"/>
        </authorList>
    </citation>
    <scope>IDENTIFICATION</scope>
    <source>
        <tissue evidence="7">Seedling</tissue>
    </source>
</reference>
<organism evidence="6 7">
    <name type="scientific">Ziziphus jujuba</name>
    <name type="common">Chinese jujube</name>
    <name type="synonym">Ziziphus sativa</name>
    <dbReference type="NCBI Taxonomy" id="326968"/>
    <lineage>
        <taxon>Eukaryota</taxon>
        <taxon>Viridiplantae</taxon>
        <taxon>Streptophyta</taxon>
        <taxon>Embryophyta</taxon>
        <taxon>Tracheophyta</taxon>
        <taxon>Spermatophyta</taxon>
        <taxon>Magnoliopsida</taxon>
        <taxon>eudicotyledons</taxon>
        <taxon>Gunneridae</taxon>
        <taxon>Pentapetalae</taxon>
        <taxon>rosids</taxon>
        <taxon>fabids</taxon>
        <taxon>Rosales</taxon>
        <taxon>Rhamnaceae</taxon>
        <taxon>Paliureae</taxon>
        <taxon>Ziziphus</taxon>
    </lineage>
</organism>
<dbReference type="PANTHER" id="PTHR11260">
    <property type="entry name" value="GLUTATHIONE S-TRANSFERASE, GST, SUPERFAMILY, GST DOMAIN CONTAINING"/>
    <property type="match status" value="1"/>
</dbReference>
<dbReference type="SFLD" id="SFLDG00358">
    <property type="entry name" value="Main_(cytGST)"/>
    <property type="match status" value="1"/>
</dbReference>
<dbReference type="GeneID" id="107405983"/>
<dbReference type="Pfam" id="PF02798">
    <property type="entry name" value="GST_N"/>
    <property type="match status" value="1"/>
</dbReference>
<dbReference type="PROSITE" id="PS50404">
    <property type="entry name" value="GST_NTER"/>
    <property type="match status" value="1"/>
</dbReference>
<feature type="domain" description="GST C-terminal" evidence="5">
    <location>
        <begin position="105"/>
        <end position="228"/>
    </location>
</feature>
<dbReference type="CDD" id="cd03185">
    <property type="entry name" value="GST_C_Tau"/>
    <property type="match status" value="1"/>
</dbReference>
<dbReference type="Gene3D" id="3.40.30.10">
    <property type="entry name" value="Glutaredoxin"/>
    <property type="match status" value="1"/>
</dbReference>
<feature type="domain" description="GST N-terminal" evidence="4">
    <location>
        <begin position="21"/>
        <end position="100"/>
    </location>
</feature>
<evidence type="ECO:0000259" key="4">
    <source>
        <dbReference type="PROSITE" id="PS50404"/>
    </source>
</evidence>
<evidence type="ECO:0000259" key="5">
    <source>
        <dbReference type="PROSITE" id="PS50405"/>
    </source>
</evidence>
<dbReference type="InterPro" id="IPR045073">
    <property type="entry name" value="Omega/Tau-like"/>
</dbReference>
<gene>
    <name evidence="7" type="primary">LOC107405983</name>
</gene>
<keyword evidence="3" id="KW-0963">Cytoplasm</keyword>
<dbReference type="PANTHER" id="PTHR11260:SF679">
    <property type="entry name" value="GLUTATHIONE TRANSFERASE"/>
    <property type="match status" value="1"/>
</dbReference>
<dbReference type="CDD" id="cd03058">
    <property type="entry name" value="GST_N_Tau"/>
    <property type="match status" value="1"/>
</dbReference>
<dbReference type="InterPro" id="IPR010987">
    <property type="entry name" value="Glutathione-S-Trfase_C-like"/>
</dbReference>
<dbReference type="InterPro" id="IPR036249">
    <property type="entry name" value="Thioredoxin-like_sf"/>
</dbReference>
<dbReference type="SUPFAM" id="SSF47616">
    <property type="entry name" value="GST C-terminal domain-like"/>
    <property type="match status" value="1"/>
</dbReference>
<comment type="similarity">
    <text evidence="3">Belongs to the GST superfamily.</text>
</comment>
<comment type="function">
    <text evidence="3">Is involved in the conjugation of reduced glutathione to a wide number of exogenous and endogenous hydrophobic electrophiles.</text>
</comment>
<keyword evidence="6" id="KW-1185">Reference proteome</keyword>
<dbReference type="Proteomes" id="UP001652623">
    <property type="component" value="Chromosome 3"/>
</dbReference>
<dbReference type="SFLD" id="SFLDS00019">
    <property type="entry name" value="Glutathione_Transferase_(cytos"/>
    <property type="match status" value="1"/>
</dbReference>
<comment type="catalytic activity">
    <reaction evidence="2 3">
        <text>RX + glutathione = an S-substituted glutathione + a halide anion + H(+)</text>
        <dbReference type="Rhea" id="RHEA:16437"/>
        <dbReference type="ChEBI" id="CHEBI:15378"/>
        <dbReference type="ChEBI" id="CHEBI:16042"/>
        <dbReference type="ChEBI" id="CHEBI:17792"/>
        <dbReference type="ChEBI" id="CHEBI:57925"/>
        <dbReference type="ChEBI" id="CHEBI:90779"/>
        <dbReference type="EC" id="2.5.1.18"/>
    </reaction>
</comment>
<dbReference type="Gene3D" id="1.20.1050.10">
    <property type="match status" value="1"/>
</dbReference>
<keyword evidence="1 3" id="KW-0808">Transferase</keyword>
<dbReference type="InterPro" id="IPR036282">
    <property type="entry name" value="Glutathione-S-Trfase_C_sf"/>
</dbReference>
<comment type="subcellular location">
    <subcellularLocation>
        <location evidence="3">Cytoplasm</location>
        <location evidence="3">Cytosol</location>
    </subcellularLocation>
</comment>
<evidence type="ECO:0000256" key="2">
    <source>
        <dbReference type="ARBA" id="ARBA00047960"/>
    </source>
</evidence>
<name>A0ABM4A5N9_ZIZJJ</name>
<evidence type="ECO:0000256" key="1">
    <source>
        <dbReference type="ARBA" id="ARBA00022679"/>
    </source>
</evidence>
<dbReference type="SUPFAM" id="SSF52833">
    <property type="entry name" value="Thioredoxin-like"/>
    <property type="match status" value="1"/>
</dbReference>
<dbReference type="EC" id="2.5.1.18" evidence="3"/>
<accession>A0ABM4A5N9</accession>
<dbReference type="Pfam" id="PF13410">
    <property type="entry name" value="GST_C_2"/>
    <property type="match status" value="1"/>
</dbReference>
<dbReference type="InterPro" id="IPR040079">
    <property type="entry name" value="Glutathione_S-Trfase"/>
</dbReference>
<dbReference type="SFLD" id="SFLDG01152">
    <property type="entry name" value="Main.3:_Omega-_and_Tau-like"/>
    <property type="match status" value="1"/>
</dbReference>
<dbReference type="RefSeq" id="XP_060672045.1">
    <property type="nucleotide sequence ID" value="XM_060816062.1"/>
</dbReference>